<organism evidence="1 2">
    <name type="scientific">Ligilactobacillus faecis</name>
    <dbReference type="NCBI Taxonomy" id="762833"/>
    <lineage>
        <taxon>Bacteria</taxon>
        <taxon>Bacillati</taxon>
        <taxon>Bacillota</taxon>
        <taxon>Bacilli</taxon>
        <taxon>Lactobacillales</taxon>
        <taxon>Lactobacillaceae</taxon>
        <taxon>Ligilactobacillus</taxon>
    </lineage>
</organism>
<gene>
    <name evidence="1" type="ORF">AALT52_00350</name>
</gene>
<dbReference type="EMBL" id="JBCLUF010000001">
    <property type="protein sequence ID" value="MEY8661346.1"/>
    <property type="molecule type" value="Genomic_DNA"/>
</dbReference>
<name>A0ABV4DLJ5_9LACO</name>
<dbReference type="Proteomes" id="UP001565236">
    <property type="component" value="Unassembled WGS sequence"/>
</dbReference>
<proteinExistence type="predicted"/>
<protein>
    <submittedName>
        <fullName evidence="1">Uncharacterized protein</fullName>
    </submittedName>
</protein>
<sequence length="55" mass="6404">MKLTVISITDPKDKHTWSGTTSNMYEAFSKAAIAYYKSDLNWDVWAKRVCKFLEN</sequence>
<comment type="caution">
    <text evidence="1">The sequence shown here is derived from an EMBL/GenBank/DDBJ whole genome shotgun (WGS) entry which is preliminary data.</text>
</comment>
<evidence type="ECO:0000313" key="2">
    <source>
        <dbReference type="Proteomes" id="UP001565236"/>
    </source>
</evidence>
<keyword evidence="2" id="KW-1185">Reference proteome</keyword>
<evidence type="ECO:0000313" key="1">
    <source>
        <dbReference type="EMBL" id="MEY8661346.1"/>
    </source>
</evidence>
<dbReference type="RefSeq" id="WP_369939753.1">
    <property type="nucleotide sequence ID" value="NZ_JBCLUF010000001.1"/>
</dbReference>
<accession>A0ABV4DLJ5</accession>
<reference evidence="1 2" key="1">
    <citation type="submission" date="2024-03" db="EMBL/GenBank/DDBJ databases">
        <title>Mouse gut bacterial collection (mGBC) of GemPharmatech.</title>
        <authorList>
            <person name="He Y."/>
            <person name="Dong L."/>
            <person name="Wu D."/>
            <person name="Gao X."/>
            <person name="Lin Z."/>
        </authorList>
    </citation>
    <scope>NUCLEOTIDE SEQUENCE [LARGE SCALE GENOMIC DNA]</scope>
    <source>
        <strain evidence="1 2">15-30</strain>
    </source>
</reference>